<feature type="modified residue" description="4-aspartylphosphate" evidence="1">
    <location>
        <position position="54"/>
    </location>
</feature>
<accession>A0ABV9N7H4</accession>
<name>A0ABV9N7H4_9FLAO</name>
<feature type="domain" description="Response regulatory" evidence="2">
    <location>
        <begin position="2"/>
        <end position="114"/>
    </location>
</feature>
<organism evidence="4 5">
    <name type="scientific">Geojedonia litorea</name>
    <dbReference type="NCBI Taxonomy" id="1268269"/>
    <lineage>
        <taxon>Bacteria</taxon>
        <taxon>Pseudomonadati</taxon>
        <taxon>Bacteroidota</taxon>
        <taxon>Flavobacteriia</taxon>
        <taxon>Flavobacteriales</taxon>
        <taxon>Flavobacteriaceae</taxon>
        <taxon>Geojedonia</taxon>
    </lineage>
</organism>
<dbReference type="InterPro" id="IPR001789">
    <property type="entry name" value="Sig_transdc_resp-reg_receiver"/>
</dbReference>
<dbReference type="Pfam" id="PF04397">
    <property type="entry name" value="LytTR"/>
    <property type="match status" value="1"/>
</dbReference>
<gene>
    <name evidence="4" type="ORF">ACFO5O_14635</name>
</gene>
<dbReference type="InterPro" id="IPR011006">
    <property type="entry name" value="CheY-like_superfamily"/>
</dbReference>
<dbReference type="SUPFAM" id="SSF52172">
    <property type="entry name" value="CheY-like"/>
    <property type="match status" value="1"/>
</dbReference>
<evidence type="ECO:0000313" key="4">
    <source>
        <dbReference type="EMBL" id="MFC4723570.1"/>
    </source>
</evidence>
<dbReference type="InterPro" id="IPR007492">
    <property type="entry name" value="LytTR_DNA-bd_dom"/>
</dbReference>
<dbReference type="PANTHER" id="PTHR37299">
    <property type="entry name" value="TRANSCRIPTIONAL REGULATOR-RELATED"/>
    <property type="match status" value="1"/>
</dbReference>
<dbReference type="RefSeq" id="WP_387965077.1">
    <property type="nucleotide sequence ID" value="NZ_JBHSGP010000014.1"/>
</dbReference>
<reference evidence="5" key="1">
    <citation type="journal article" date="2019" name="Int. J. Syst. Evol. Microbiol.">
        <title>The Global Catalogue of Microorganisms (GCM) 10K type strain sequencing project: providing services to taxonomists for standard genome sequencing and annotation.</title>
        <authorList>
            <consortium name="The Broad Institute Genomics Platform"/>
            <consortium name="The Broad Institute Genome Sequencing Center for Infectious Disease"/>
            <person name="Wu L."/>
            <person name="Ma J."/>
        </authorList>
    </citation>
    <scope>NUCLEOTIDE SEQUENCE [LARGE SCALE GENOMIC DNA]</scope>
    <source>
        <strain evidence="5">CCUG 63682</strain>
    </source>
</reference>
<evidence type="ECO:0000259" key="2">
    <source>
        <dbReference type="PROSITE" id="PS50110"/>
    </source>
</evidence>
<dbReference type="Gene3D" id="2.40.50.1020">
    <property type="entry name" value="LytTr DNA-binding domain"/>
    <property type="match status" value="1"/>
</dbReference>
<dbReference type="SMART" id="SM00448">
    <property type="entry name" value="REC"/>
    <property type="match status" value="1"/>
</dbReference>
<dbReference type="InterPro" id="IPR046947">
    <property type="entry name" value="LytR-like"/>
</dbReference>
<protein>
    <submittedName>
        <fullName evidence="4">LytR/AlgR family response regulator transcription factor</fullName>
    </submittedName>
</protein>
<sequence>MKAVIIEDEKLASEYLHALLQNHSLKIDVIKIIDNVKDAIQWLSQYTVDIIFLDIHLGDDTSFSIFEKLHITTPIIFTTAYNEYAIRAFKLNSIDYLLKPIDEEELEAAIQKLQTRIPVTAPIDFQKFMETLHQKTNYQERFMVVSGQKIKSILIDQVAYFLSEGRYVKLITKSNERYLLDQSLESLENKLDPNIFYRINRQVIVSFHSIQQMIIWSKSRVKLELNPSAGFDIIVSIDKSGEFKKWLNR</sequence>
<dbReference type="SMART" id="SM00850">
    <property type="entry name" value="LytTR"/>
    <property type="match status" value="1"/>
</dbReference>
<keyword evidence="5" id="KW-1185">Reference proteome</keyword>
<evidence type="ECO:0000256" key="1">
    <source>
        <dbReference type="PROSITE-ProRule" id="PRU00169"/>
    </source>
</evidence>
<dbReference type="PANTHER" id="PTHR37299:SF1">
    <property type="entry name" value="STAGE 0 SPORULATION PROTEIN A HOMOLOG"/>
    <property type="match status" value="1"/>
</dbReference>
<dbReference type="EMBL" id="JBHSGP010000014">
    <property type="protein sequence ID" value="MFC4723570.1"/>
    <property type="molecule type" value="Genomic_DNA"/>
</dbReference>
<feature type="domain" description="HTH LytTR-type" evidence="3">
    <location>
        <begin position="142"/>
        <end position="249"/>
    </location>
</feature>
<comment type="caution">
    <text evidence="4">The sequence shown here is derived from an EMBL/GenBank/DDBJ whole genome shotgun (WGS) entry which is preliminary data.</text>
</comment>
<evidence type="ECO:0000313" key="5">
    <source>
        <dbReference type="Proteomes" id="UP001595953"/>
    </source>
</evidence>
<evidence type="ECO:0000259" key="3">
    <source>
        <dbReference type="PROSITE" id="PS50930"/>
    </source>
</evidence>
<dbReference type="Pfam" id="PF00072">
    <property type="entry name" value="Response_reg"/>
    <property type="match status" value="1"/>
</dbReference>
<dbReference type="Gene3D" id="3.40.50.2300">
    <property type="match status" value="1"/>
</dbReference>
<dbReference type="PROSITE" id="PS50110">
    <property type="entry name" value="RESPONSE_REGULATORY"/>
    <property type="match status" value="1"/>
</dbReference>
<dbReference type="PROSITE" id="PS50930">
    <property type="entry name" value="HTH_LYTTR"/>
    <property type="match status" value="1"/>
</dbReference>
<keyword evidence="1" id="KW-0597">Phosphoprotein</keyword>
<proteinExistence type="predicted"/>
<dbReference type="Proteomes" id="UP001595953">
    <property type="component" value="Unassembled WGS sequence"/>
</dbReference>